<proteinExistence type="predicted"/>
<feature type="domain" description="PI3K/PI4K catalytic" evidence="4">
    <location>
        <begin position="1"/>
        <end position="65"/>
    </location>
</feature>
<dbReference type="GO" id="GO:0005737">
    <property type="term" value="C:cytoplasm"/>
    <property type="evidence" value="ECO:0007669"/>
    <property type="project" value="TreeGrafter"/>
</dbReference>
<protein>
    <submittedName>
        <fullName evidence="5">Phosphatidylinositol 4,5-bisphosphate 3-kinase catalytic subunit beta isoform</fullName>
        <ecNumber evidence="5">2.7.1.153</ecNumber>
    </submittedName>
</protein>
<comment type="caution">
    <text evidence="5">The sequence shown here is derived from an EMBL/GenBank/DDBJ whole genome shotgun (WGS) entry which is preliminary data.</text>
</comment>
<dbReference type="GO" id="GO:0005886">
    <property type="term" value="C:plasma membrane"/>
    <property type="evidence" value="ECO:0007669"/>
    <property type="project" value="TreeGrafter"/>
</dbReference>
<dbReference type="InterPro" id="IPR000403">
    <property type="entry name" value="PI3/4_kinase_cat_dom"/>
</dbReference>
<dbReference type="GO" id="GO:0048015">
    <property type="term" value="P:phosphatidylinositol-mediated signaling"/>
    <property type="evidence" value="ECO:0007669"/>
    <property type="project" value="TreeGrafter"/>
</dbReference>
<sequence>AFLILRQYGSLIISLFAMMISTGLPELKSEKELNYLKDTLKLDVTEEEALDHFRSKFDEALSNAWKTSVNWAIHSMAKNNR</sequence>
<gene>
    <name evidence="5" type="primary">PIK3CB_3</name>
    <name evidence="5" type="ORF">SK128_011461</name>
</gene>
<dbReference type="InterPro" id="IPR036940">
    <property type="entry name" value="PI3/4_kinase_cat_sf"/>
</dbReference>
<evidence type="ECO:0000256" key="1">
    <source>
        <dbReference type="ARBA" id="ARBA00022679"/>
    </source>
</evidence>
<evidence type="ECO:0000259" key="4">
    <source>
        <dbReference type="PROSITE" id="PS50290"/>
    </source>
</evidence>
<dbReference type="GO" id="GO:0043491">
    <property type="term" value="P:phosphatidylinositol 3-kinase/protein kinase B signal transduction"/>
    <property type="evidence" value="ECO:0007669"/>
    <property type="project" value="TreeGrafter"/>
</dbReference>
<dbReference type="SUPFAM" id="SSF56112">
    <property type="entry name" value="Protein kinase-like (PK-like)"/>
    <property type="match status" value="1"/>
</dbReference>
<dbReference type="InterPro" id="IPR015433">
    <property type="entry name" value="PI3/4_kinase"/>
</dbReference>
<feature type="non-terminal residue" evidence="5">
    <location>
        <position position="1"/>
    </location>
</feature>
<evidence type="ECO:0000313" key="6">
    <source>
        <dbReference type="Proteomes" id="UP001381693"/>
    </source>
</evidence>
<name>A0AAN8X2D8_HALRR</name>
<evidence type="ECO:0000313" key="5">
    <source>
        <dbReference type="EMBL" id="KAK7076710.1"/>
    </source>
</evidence>
<dbReference type="GO" id="GO:0035005">
    <property type="term" value="F:1-phosphatidylinositol-4-phosphate 3-kinase activity"/>
    <property type="evidence" value="ECO:0007669"/>
    <property type="project" value="TreeGrafter"/>
</dbReference>
<organism evidence="5 6">
    <name type="scientific">Halocaridina rubra</name>
    <name type="common">Hawaiian red shrimp</name>
    <dbReference type="NCBI Taxonomy" id="373956"/>
    <lineage>
        <taxon>Eukaryota</taxon>
        <taxon>Metazoa</taxon>
        <taxon>Ecdysozoa</taxon>
        <taxon>Arthropoda</taxon>
        <taxon>Crustacea</taxon>
        <taxon>Multicrustacea</taxon>
        <taxon>Malacostraca</taxon>
        <taxon>Eumalacostraca</taxon>
        <taxon>Eucarida</taxon>
        <taxon>Decapoda</taxon>
        <taxon>Pleocyemata</taxon>
        <taxon>Caridea</taxon>
        <taxon>Atyoidea</taxon>
        <taxon>Atyidae</taxon>
        <taxon>Halocaridina</taxon>
    </lineage>
</organism>
<dbReference type="GO" id="GO:0005942">
    <property type="term" value="C:phosphatidylinositol 3-kinase complex"/>
    <property type="evidence" value="ECO:0007669"/>
    <property type="project" value="TreeGrafter"/>
</dbReference>
<dbReference type="GO" id="GO:0016477">
    <property type="term" value="P:cell migration"/>
    <property type="evidence" value="ECO:0007669"/>
    <property type="project" value="TreeGrafter"/>
</dbReference>
<accession>A0AAN8X2D8</accession>
<keyword evidence="1 5" id="KW-0808">Transferase</keyword>
<feature type="signal peptide" evidence="3">
    <location>
        <begin position="1"/>
        <end position="23"/>
    </location>
</feature>
<dbReference type="GO" id="GO:0046934">
    <property type="term" value="F:1-phosphatidylinositol-4,5-bisphosphate 3-kinase activity"/>
    <property type="evidence" value="ECO:0007669"/>
    <property type="project" value="UniProtKB-EC"/>
</dbReference>
<dbReference type="PANTHER" id="PTHR10048">
    <property type="entry name" value="PHOSPHATIDYLINOSITOL KINASE"/>
    <property type="match status" value="1"/>
</dbReference>
<dbReference type="GO" id="GO:0016303">
    <property type="term" value="F:1-phosphatidylinositol-3-kinase activity"/>
    <property type="evidence" value="ECO:0007669"/>
    <property type="project" value="TreeGrafter"/>
</dbReference>
<dbReference type="PROSITE" id="PS50290">
    <property type="entry name" value="PI3_4_KINASE_3"/>
    <property type="match status" value="1"/>
</dbReference>
<dbReference type="AlphaFoldDB" id="A0AAN8X2D8"/>
<evidence type="ECO:0000256" key="3">
    <source>
        <dbReference type="SAM" id="SignalP"/>
    </source>
</evidence>
<dbReference type="Proteomes" id="UP001381693">
    <property type="component" value="Unassembled WGS sequence"/>
</dbReference>
<dbReference type="PANTHER" id="PTHR10048:SF118">
    <property type="entry name" value="PI-3 KINASE"/>
    <property type="match status" value="1"/>
</dbReference>
<dbReference type="EC" id="2.7.1.153" evidence="5"/>
<dbReference type="InterPro" id="IPR011009">
    <property type="entry name" value="Kinase-like_dom_sf"/>
</dbReference>
<keyword evidence="6" id="KW-1185">Reference proteome</keyword>
<reference evidence="5 6" key="1">
    <citation type="submission" date="2023-11" db="EMBL/GenBank/DDBJ databases">
        <title>Halocaridina rubra genome assembly.</title>
        <authorList>
            <person name="Smith C."/>
        </authorList>
    </citation>
    <scope>NUCLEOTIDE SEQUENCE [LARGE SCALE GENOMIC DNA]</scope>
    <source>
        <strain evidence="5">EP-1</strain>
        <tissue evidence="5">Whole</tissue>
    </source>
</reference>
<dbReference type="EMBL" id="JAXCGZ010009570">
    <property type="protein sequence ID" value="KAK7076710.1"/>
    <property type="molecule type" value="Genomic_DNA"/>
</dbReference>
<keyword evidence="2" id="KW-0418">Kinase</keyword>
<dbReference type="Gene3D" id="1.10.1070.11">
    <property type="entry name" value="Phosphatidylinositol 3-/4-kinase, catalytic domain"/>
    <property type="match status" value="1"/>
</dbReference>
<feature type="chain" id="PRO_5042875735" evidence="3">
    <location>
        <begin position="24"/>
        <end position="81"/>
    </location>
</feature>
<evidence type="ECO:0000256" key="2">
    <source>
        <dbReference type="ARBA" id="ARBA00022777"/>
    </source>
</evidence>
<keyword evidence="3" id="KW-0732">Signal</keyword>